<dbReference type="SUPFAM" id="SSF50998">
    <property type="entry name" value="Quinoprotein alcohol dehydrogenase-like"/>
    <property type="match status" value="1"/>
</dbReference>
<comment type="caution">
    <text evidence="3">The sequence shown here is derived from an EMBL/GenBank/DDBJ whole genome shotgun (WGS) entry which is preliminary data.</text>
</comment>
<organism evidence="3 4">
    <name type="scientific">Streptomyces orinoci</name>
    <name type="common">Streptoverticillium orinoci</name>
    <dbReference type="NCBI Taxonomy" id="67339"/>
    <lineage>
        <taxon>Bacteria</taxon>
        <taxon>Bacillati</taxon>
        <taxon>Actinomycetota</taxon>
        <taxon>Actinomycetes</taxon>
        <taxon>Kitasatosporales</taxon>
        <taxon>Streptomycetaceae</taxon>
        <taxon>Streptomyces</taxon>
    </lineage>
</organism>
<dbReference type="InterPro" id="IPR002372">
    <property type="entry name" value="PQQ_rpt_dom"/>
</dbReference>
<sequence length="462" mass="49079">MVLASMVTALALAAAGGIWTFTQDGGGSHGSANHSSSKTVTDEPKRAGKPKPINGRLLLSLDEPLVPGMRPTAGLWVTDYGFVKTGLAQVTGYGPTGGRKWDLPLDGEVCAASRHATPDGKVALIVRTSKANGEVAIDAGDHCTEVVLLDLGTGRKLWQKQARSGDHTFDFRQVTVGGSTVAAGGPYGGAAWSLNDGRELWKPKPEDTCHDISYGSDGGKLVAMRICDELEDPRYSVQTLRPNGAVASKFLLPRGLKSAYVVSAAPLVITINANDSSGNDVSDLMVIDDSARDGKLRAKISMANGGYVASCVYIIQNCGNLVVNKGSLYVATRAHQTTASGAQGNEIVEFDLSNGQPKGKTASAEGTWLSPVNVDGEGNLIAYQRADADSRNAVMSISPGTFTAIPLLKLPEKSRRSLTGFRSDTDWILWSPNRLYLGRDFIQKPCDKEDPPDYLVEVWGAD</sequence>
<proteinExistence type="predicted"/>
<evidence type="ECO:0000313" key="4">
    <source>
        <dbReference type="Proteomes" id="UP001552594"/>
    </source>
</evidence>
<feature type="region of interest" description="Disordered" evidence="1">
    <location>
        <begin position="25"/>
        <end position="53"/>
    </location>
</feature>
<dbReference type="Gene3D" id="2.130.10.10">
    <property type="entry name" value="YVTN repeat-like/Quinoprotein amine dehydrogenase"/>
    <property type="match status" value="1"/>
</dbReference>
<dbReference type="InterPro" id="IPR011047">
    <property type="entry name" value="Quinoprotein_ADH-like_sf"/>
</dbReference>
<evidence type="ECO:0000256" key="1">
    <source>
        <dbReference type="SAM" id="MobiDB-lite"/>
    </source>
</evidence>
<gene>
    <name evidence="3" type="ORF">AB0L16_29475</name>
</gene>
<reference evidence="3 4" key="1">
    <citation type="submission" date="2024-06" db="EMBL/GenBank/DDBJ databases">
        <title>The Natural Products Discovery Center: Release of the First 8490 Sequenced Strains for Exploring Actinobacteria Biosynthetic Diversity.</title>
        <authorList>
            <person name="Kalkreuter E."/>
            <person name="Kautsar S.A."/>
            <person name="Yang D."/>
            <person name="Bader C.D."/>
            <person name="Teijaro C.N."/>
            <person name="Fluegel L."/>
            <person name="Davis C.M."/>
            <person name="Simpson J.R."/>
            <person name="Lauterbach L."/>
            <person name="Steele A.D."/>
            <person name="Gui C."/>
            <person name="Meng S."/>
            <person name="Li G."/>
            <person name="Viehrig K."/>
            <person name="Ye F."/>
            <person name="Su P."/>
            <person name="Kiefer A.F."/>
            <person name="Nichols A."/>
            <person name="Cepeda A.J."/>
            <person name="Yan W."/>
            <person name="Fan B."/>
            <person name="Jiang Y."/>
            <person name="Adhikari A."/>
            <person name="Zheng C.-J."/>
            <person name="Schuster L."/>
            <person name="Cowan T.M."/>
            <person name="Smanski M.J."/>
            <person name="Chevrette M.G."/>
            <person name="De Carvalho L.P.S."/>
            <person name="Shen B."/>
        </authorList>
    </citation>
    <scope>NUCLEOTIDE SEQUENCE [LARGE SCALE GENOMIC DNA]</scope>
    <source>
        <strain evidence="3 4">NPDC052347</strain>
    </source>
</reference>
<accession>A0ABV3K7L5</accession>
<evidence type="ECO:0000259" key="2">
    <source>
        <dbReference type="Pfam" id="PF13360"/>
    </source>
</evidence>
<dbReference type="InterPro" id="IPR015943">
    <property type="entry name" value="WD40/YVTN_repeat-like_dom_sf"/>
</dbReference>
<dbReference type="EMBL" id="JBFAUK010000033">
    <property type="protein sequence ID" value="MEV5510509.1"/>
    <property type="molecule type" value="Genomic_DNA"/>
</dbReference>
<dbReference type="Pfam" id="PF13360">
    <property type="entry name" value="PQQ_2"/>
    <property type="match status" value="1"/>
</dbReference>
<keyword evidence="4" id="KW-1185">Reference proteome</keyword>
<feature type="domain" description="Pyrrolo-quinoline quinone repeat" evidence="2">
    <location>
        <begin position="78"/>
        <end position="202"/>
    </location>
</feature>
<name>A0ABV3K7L5_STRON</name>
<evidence type="ECO:0000313" key="3">
    <source>
        <dbReference type="EMBL" id="MEV5510509.1"/>
    </source>
</evidence>
<protein>
    <submittedName>
        <fullName evidence="3">PQQ-binding-like beta-propeller repeat protein</fullName>
    </submittedName>
</protein>
<dbReference type="RefSeq" id="WP_161968775.1">
    <property type="nucleotide sequence ID" value="NZ_JBFAUK010000033.1"/>
</dbReference>
<dbReference type="Proteomes" id="UP001552594">
    <property type="component" value="Unassembled WGS sequence"/>
</dbReference>